<keyword evidence="6" id="KW-1185">Reference proteome</keyword>
<dbReference type="PRINTS" id="PR01273">
    <property type="entry name" value="INVTBRTCOLOR"/>
</dbReference>
<organism evidence="5 6">
    <name type="scientific">Halocaridina rubra</name>
    <name type="common">Hawaiian red shrimp</name>
    <dbReference type="NCBI Taxonomy" id="373956"/>
    <lineage>
        <taxon>Eukaryota</taxon>
        <taxon>Metazoa</taxon>
        <taxon>Ecdysozoa</taxon>
        <taxon>Arthropoda</taxon>
        <taxon>Crustacea</taxon>
        <taxon>Multicrustacea</taxon>
        <taxon>Malacostraca</taxon>
        <taxon>Eumalacostraca</taxon>
        <taxon>Eucarida</taxon>
        <taxon>Decapoda</taxon>
        <taxon>Pleocyemata</taxon>
        <taxon>Caridea</taxon>
        <taxon>Atyoidea</taxon>
        <taxon>Atyidae</taxon>
        <taxon>Halocaridina</taxon>
    </lineage>
</organism>
<evidence type="ECO:0000256" key="3">
    <source>
        <dbReference type="PIRNR" id="PIRNR036893"/>
    </source>
</evidence>
<dbReference type="Gene3D" id="2.40.128.20">
    <property type="match status" value="1"/>
</dbReference>
<evidence type="ECO:0000256" key="2">
    <source>
        <dbReference type="ARBA" id="ARBA00023157"/>
    </source>
</evidence>
<dbReference type="PANTHER" id="PTHR10612">
    <property type="entry name" value="APOLIPOPROTEIN D"/>
    <property type="match status" value="1"/>
</dbReference>
<dbReference type="InterPro" id="IPR012674">
    <property type="entry name" value="Calycin"/>
</dbReference>
<feature type="signal peptide" evidence="3">
    <location>
        <begin position="1"/>
        <end position="18"/>
    </location>
</feature>
<dbReference type="AlphaFoldDB" id="A0AAN9A5Y8"/>
<dbReference type="InterPro" id="IPR000566">
    <property type="entry name" value="Lipocln_cytosolic_FA-bd_dom"/>
</dbReference>
<dbReference type="EMBL" id="JAXCGZ010012451">
    <property type="protein sequence ID" value="KAK7073570.1"/>
    <property type="molecule type" value="Genomic_DNA"/>
</dbReference>
<evidence type="ECO:0000256" key="1">
    <source>
        <dbReference type="ARBA" id="ARBA00006889"/>
    </source>
</evidence>
<reference evidence="5 6" key="1">
    <citation type="submission" date="2023-11" db="EMBL/GenBank/DDBJ databases">
        <title>Halocaridina rubra genome assembly.</title>
        <authorList>
            <person name="Smith C."/>
        </authorList>
    </citation>
    <scope>NUCLEOTIDE SEQUENCE [LARGE SCALE GENOMIC DNA]</scope>
    <source>
        <strain evidence="5">EP-1</strain>
        <tissue evidence="5">Whole</tissue>
    </source>
</reference>
<name>A0AAN9A5Y8_HALRR</name>
<evidence type="ECO:0000313" key="5">
    <source>
        <dbReference type="EMBL" id="KAK7073570.1"/>
    </source>
</evidence>
<dbReference type="GO" id="GO:0005737">
    <property type="term" value="C:cytoplasm"/>
    <property type="evidence" value="ECO:0007669"/>
    <property type="project" value="TreeGrafter"/>
</dbReference>
<gene>
    <name evidence="5" type="ORF">SK128_002429</name>
</gene>
<evidence type="ECO:0000313" key="6">
    <source>
        <dbReference type="Proteomes" id="UP001381693"/>
    </source>
</evidence>
<comment type="similarity">
    <text evidence="1 3">Belongs to the calycin superfamily. Lipocalin family.</text>
</comment>
<dbReference type="GO" id="GO:0031409">
    <property type="term" value="F:pigment binding"/>
    <property type="evidence" value="ECO:0007669"/>
    <property type="project" value="InterPro"/>
</dbReference>
<dbReference type="PIRSF" id="PIRSF036893">
    <property type="entry name" value="Lipocalin_ApoD"/>
    <property type="match status" value="1"/>
</dbReference>
<sequence>MMFYLVMSTLALLSSGHAMAYGGRHLSIGECPNITEKYDFEPIQYTGRWFELQRYPVYYERNEDCVNAVYTDLGNGYIEVYNWARVISGGYSNITGKAHLIAPGVLLVEFEGYPAGEYHVLDTDYEQFSCVYNFVQQGEVRVQDAWILSRTMVMQENTFSHAMQVFVDNGIDISIFDATYQGDDCPYPS</sequence>
<dbReference type="GO" id="GO:0000302">
    <property type="term" value="P:response to reactive oxygen species"/>
    <property type="evidence" value="ECO:0007669"/>
    <property type="project" value="TreeGrafter"/>
</dbReference>
<proteinExistence type="inferred from homology"/>
<protein>
    <recommendedName>
        <fullName evidence="4">Lipocalin/cytosolic fatty-acid binding domain-containing protein</fullName>
    </recommendedName>
</protein>
<dbReference type="SUPFAM" id="SSF50814">
    <property type="entry name" value="Lipocalins"/>
    <property type="match status" value="1"/>
</dbReference>
<keyword evidence="2" id="KW-1015">Disulfide bond</keyword>
<dbReference type="PANTHER" id="PTHR10612:SF62">
    <property type="entry name" value="LIPOCALIN_CYTOSOLIC FATTY-ACID BINDING DOMAIN-CONTAINING PROTEIN"/>
    <property type="match status" value="1"/>
</dbReference>
<evidence type="ECO:0000259" key="4">
    <source>
        <dbReference type="Pfam" id="PF08212"/>
    </source>
</evidence>
<dbReference type="InterPro" id="IPR003057">
    <property type="entry name" value="Invtbrt_color"/>
</dbReference>
<feature type="domain" description="Lipocalin/cytosolic fatty-acid binding" evidence="4">
    <location>
        <begin position="44"/>
        <end position="178"/>
    </location>
</feature>
<dbReference type="InterPro" id="IPR022271">
    <property type="entry name" value="Lipocalin_ApoD"/>
</dbReference>
<keyword evidence="3" id="KW-0732">Signal</keyword>
<comment type="caution">
    <text evidence="5">The sequence shown here is derived from an EMBL/GenBank/DDBJ whole genome shotgun (WGS) entry which is preliminary data.</text>
</comment>
<dbReference type="GO" id="GO:0006629">
    <property type="term" value="P:lipid metabolic process"/>
    <property type="evidence" value="ECO:0007669"/>
    <property type="project" value="TreeGrafter"/>
</dbReference>
<accession>A0AAN9A5Y8</accession>
<dbReference type="Pfam" id="PF08212">
    <property type="entry name" value="Lipocalin_2"/>
    <property type="match status" value="1"/>
</dbReference>
<dbReference type="Proteomes" id="UP001381693">
    <property type="component" value="Unassembled WGS sequence"/>
</dbReference>
<feature type="chain" id="PRO_5042675113" description="Lipocalin/cytosolic fatty-acid binding domain-containing protein" evidence="3">
    <location>
        <begin position="19"/>
        <end position="189"/>
    </location>
</feature>